<accession>A0A482IZW1</accession>
<evidence type="ECO:0000313" key="2">
    <source>
        <dbReference type="Proteomes" id="UP000253772"/>
    </source>
</evidence>
<sequence>MPGAQRIAQTTPDAGDLRREVRALTHRAHRMALAQACATEAYEDRLAALFDTWMATGDGRQRVVCFATAAQFGLDVRRYAESCRQAATCDGGEAVRMLYLAAARRLRSRWGEAARRLEIGDATVAAAARVRAMPATGESPLCAHCERLRHDSRRAGGHGALRPAGDLQWRSLGGSAMCETRAHQCMLCRTDWMRHRTGADPFVGWTISRRPR</sequence>
<organism evidence="1 2">
    <name type="scientific">Cupriavidus metallidurans</name>
    <dbReference type="NCBI Taxonomy" id="119219"/>
    <lineage>
        <taxon>Bacteria</taxon>
        <taxon>Pseudomonadati</taxon>
        <taxon>Pseudomonadota</taxon>
        <taxon>Betaproteobacteria</taxon>
        <taxon>Burkholderiales</taxon>
        <taxon>Burkholderiaceae</taxon>
        <taxon>Cupriavidus</taxon>
    </lineage>
</organism>
<name>A0A482IZW1_9BURK</name>
<dbReference type="AlphaFoldDB" id="A0A482IZW1"/>
<proteinExistence type="predicted"/>
<evidence type="ECO:0000313" key="1">
    <source>
        <dbReference type="EMBL" id="QBP12947.1"/>
    </source>
</evidence>
<reference evidence="1 2" key="1">
    <citation type="submission" date="2019-03" db="EMBL/GenBank/DDBJ databases">
        <title>Comparative insights into the high quality Complete genome sequence of highly metal resistant Cupriavidus metallidurans strain BS1 isolated from a gold-copper mine.</title>
        <authorList>
            <person name="Mazhar H.S."/>
            <person name="Rensing C."/>
        </authorList>
    </citation>
    <scope>NUCLEOTIDE SEQUENCE [LARGE SCALE GENOMIC DNA]</scope>
    <source>
        <strain evidence="1 2">BS1</strain>
    </source>
</reference>
<dbReference type="EMBL" id="CP037901">
    <property type="protein sequence ID" value="QBP12947.1"/>
    <property type="molecule type" value="Genomic_DNA"/>
</dbReference>
<dbReference type="RefSeq" id="WP_017514645.1">
    <property type="nucleotide sequence ID" value="NZ_CP037901.1"/>
</dbReference>
<protein>
    <submittedName>
        <fullName evidence="1">Uncharacterized protein</fullName>
    </submittedName>
</protein>
<dbReference type="OrthoDB" id="8964084at2"/>
<dbReference type="Proteomes" id="UP000253772">
    <property type="component" value="Chromosome c2"/>
</dbReference>
<gene>
    <name evidence="1" type="ORF">DDF84_025165</name>
</gene>